<dbReference type="InterPro" id="IPR002645">
    <property type="entry name" value="STAS_dom"/>
</dbReference>
<dbReference type="EMBL" id="DSWI01000009">
    <property type="protein sequence ID" value="HFG19653.1"/>
    <property type="molecule type" value="Genomic_DNA"/>
</dbReference>
<comment type="similarity">
    <text evidence="1 2">Belongs to the anti-sigma-factor antagonist family.</text>
</comment>
<name>A0A7C3DSI4_MEIRU</name>
<dbReference type="CDD" id="cd07043">
    <property type="entry name" value="STAS_anti-anti-sigma_factors"/>
    <property type="match status" value="1"/>
</dbReference>
<dbReference type="PANTHER" id="PTHR33495:SF2">
    <property type="entry name" value="ANTI-SIGMA FACTOR ANTAGONIST TM_1081-RELATED"/>
    <property type="match status" value="1"/>
</dbReference>
<proteinExistence type="inferred from homology"/>
<sequence length="98" mass="10429">MISETAARFAIEGRLDVQQAPVLRQSLGEARDRGAKDLRLDMSGVDFMDSAGLAALVSGLKQVKNNGGSLVIENPSPAVRKVLELTLLDKVIPIEEGA</sequence>
<evidence type="ECO:0000256" key="1">
    <source>
        <dbReference type="ARBA" id="ARBA00009013"/>
    </source>
</evidence>
<feature type="domain" description="STAS" evidence="3">
    <location>
        <begin position="1"/>
        <end position="98"/>
    </location>
</feature>
<evidence type="ECO:0000256" key="2">
    <source>
        <dbReference type="RuleBase" id="RU003749"/>
    </source>
</evidence>
<reference evidence="4" key="1">
    <citation type="journal article" date="2020" name="mSystems">
        <title>Genome- and Community-Level Interaction Insights into Carbon Utilization and Element Cycling Functions of Hydrothermarchaeota in Hydrothermal Sediment.</title>
        <authorList>
            <person name="Zhou Z."/>
            <person name="Liu Y."/>
            <person name="Xu W."/>
            <person name="Pan J."/>
            <person name="Luo Z.H."/>
            <person name="Li M."/>
        </authorList>
    </citation>
    <scope>NUCLEOTIDE SEQUENCE [LARGE SCALE GENOMIC DNA]</scope>
    <source>
        <strain evidence="4">SpSt-524</strain>
    </source>
</reference>
<dbReference type="NCBIfam" id="TIGR00377">
    <property type="entry name" value="ant_ant_sig"/>
    <property type="match status" value="1"/>
</dbReference>
<dbReference type="InterPro" id="IPR036513">
    <property type="entry name" value="STAS_dom_sf"/>
</dbReference>
<dbReference type="Pfam" id="PF01740">
    <property type="entry name" value="STAS"/>
    <property type="match status" value="1"/>
</dbReference>
<dbReference type="SUPFAM" id="SSF52091">
    <property type="entry name" value="SpoIIaa-like"/>
    <property type="match status" value="1"/>
</dbReference>
<dbReference type="InterPro" id="IPR003658">
    <property type="entry name" value="Anti-sigma_ant"/>
</dbReference>
<dbReference type="PANTHER" id="PTHR33495">
    <property type="entry name" value="ANTI-SIGMA FACTOR ANTAGONIST TM_1081-RELATED-RELATED"/>
    <property type="match status" value="1"/>
</dbReference>
<evidence type="ECO:0000313" key="4">
    <source>
        <dbReference type="EMBL" id="HFG19653.1"/>
    </source>
</evidence>
<dbReference type="AlphaFoldDB" id="A0A7C3DSI4"/>
<dbReference type="PROSITE" id="PS50801">
    <property type="entry name" value="STAS"/>
    <property type="match status" value="1"/>
</dbReference>
<dbReference type="GO" id="GO:0043856">
    <property type="term" value="F:anti-sigma factor antagonist activity"/>
    <property type="evidence" value="ECO:0007669"/>
    <property type="project" value="InterPro"/>
</dbReference>
<accession>A0A7C3DSI4</accession>
<organism evidence="4">
    <name type="scientific">Meiothermus ruber</name>
    <dbReference type="NCBI Taxonomy" id="277"/>
    <lineage>
        <taxon>Bacteria</taxon>
        <taxon>Thermotogati</taxon>
        <taxon>Deinococcota</taxon>
        <taxon>Deinococci</taxon>
        <taxon>Thermales</taxon>
        <taxon>Thermaceae</taxon>
        <taxon>Meiothermus</taxon>
    </lineage>
</organism>
<gene>
    <name evidence="4" type="ORF">ENS82_02890</name>
</gene>
<comment type="caution">
    <text evidence="4">The sequence shown here is derived from an EMBL/GenBank/DDBJ whole genome shotgun (WGS) entry which is preliminary data.</text>
</comment>
<protein>
    <recommendedName>
        <fullName evidence="2">Anti-sigma factor antagonist</fullName>
    </recommendedName>
</protein>
<dbReference type="Gene3D" id="3.30.750.24">
    <property type="entry name" value="STAS domain"/>
    <property type="match status" value="1"/>
</dbReference>
<evidence type="ECO:0000259" key="3">
    <source>
        <dbReference type="PROSITE" id="PS50801"/>
    </source>
</evidence>